<accession>A0ABX3H202</accession>
<name>A0ABX3H202_PAEBO</name>
<sequence length="261" mass="27497">MSELLELRLEIEPGVVKATGTQLSAKAPGVQTKRNAAAVAAAQGQAPTTVLSLEIPRWSDEVKQEVLIRLAEHPGELYGLLQGNLSGGLAAMKLLPGDEELALAGQKLSGPEQMALLGLVKKQLEEEPLLAFELRGLNKETLLAGVFALWAEEEAEDSEDAGPAPSGLLAAELARLERKGPAVPTGEWLAEAAAEGSLHQPGPMFHEIAARPFPASPVVAKPTENWGTLLDKTPRAGEGLVLIMRRVAEAAARRAAGLGKL</sequence>
<evidence type="ECO:0000313" key="1">
    <source>
        <dbReference type="EMBL" id="OMD41030.1"/>
    </source>
</evidence>
<evidence type="ECO:0000313" key="2">
    <source>
        <dbReference type="Proteomes" id="UP000187412"/>
    </source>
</evidence>
<evidence type="ECO:0008006" key="3">
    <source>
        <dbReference type="Google" id="ProtNLM"/>
    </source>
</evidence>
<dbReference type="EMBL" id="MPTB01000048">
    <property type="protein sequence ID" value="OMD41030.1"/>
    <property type="molecule type" value="Genomic_DNA"/>
</dbReference>
<protein>
    <recommendedName>
        <fullName evidence="3">Tail assembly chaperone</fullName>
    </recommendedName>
</protein>
<dbReference type="Proteomes" id="UP000187412">
    <property type="component" value="Unassembled WGS sequence"/>
</dbReference>
<proteinExistence type="predicted"/>
<keyword evidence="2" id="KW-1185">Reference proteome</keyword>
<dbReference type="RefSeq" id="WP_076113721.1">
    <property type="nucleotide sequence ID" value="NZ_MPTB01000048.1"/>
</dbReference>
<organism evidence="1 2">
    <name type="scientific">Paenibacillus borealis</name>
    <dbReference type="NCBI Taxonomy" id="160799"/>
    <lineage>
        <taxon>Bacteria</taxon>
        <taxon>Bacillati</taxon>
        <taxon>Bacillota</taxon>
        <taxon>Bacilli</taxon>
        <taxon>Bacillales</taxon>
        <taxon>Paenibacillaceae</taxon>
        <taxon>Paenibacillus</taxon>
    </lineage>
</organism>
<reference evidence="1 2" key="1">
    <citation type="submission" date="2016-10" db="EMBL/GenBank/DDBJ databases">
        <title>Paenibacillus species isolates.</title>
        <authorList>
            <person name="Beno S.M."/>
        </authorList>
    </citation>
    <scope>NUCLEOTIDE SEQUENCE [LARGE SCALE GENOMIC DNA]</scope>
    <source>
        <strain evidence="1 2">FSL H7-0744</strain>
    </source>
</reference>
<gene>
    <name evidence="1" type="ORF">BSK56_27955</name>
</gene>
<comment type="caution">
    <text evidence="1">The sequence shown here is derived from an EMBL/GenBank/DDBJ whole genome shotgun (WGS) entry which is preliminary data.</text>
</comment>